<reference evidence="6 7" key="1">
    <citation type="submission" date="2016-12" db="EMBL/GenBank/DDBJ databases">
        <authorList>
            <person name="Song W.-J."/>
            <person name="Kurnit D.M."/>
        </authorList>
    </citation>
    <scope>NUCLEOTIDE SEQUENCE [LARGE SCALE GENOMIC DNA]</scope>
    <source>
        <strain evidence="6 7">ATCC 49181</strain>
    </source>
</reference>
<dbReference type="Pfam" id="PF05400">
    <property type="entry name" value="FliT"/>
    <property type="match status" value="1"/>
</dbReference>
<dbReference type="AlphaFoldDB" id="A0A1N6I6B0"/>
<dbReference type="Proteomes" id="UP000185062">
    <property type="component" value="Unassembled WGS sequence"/>
</dbReference>
<keyword evidence="6" id="KW-0282">Flagellum</keyword>
<evidence type="ECO:0000256" key="1">
    <source>
        <dbReference type="ARBA" id="ARBA00004514"/>
    </source>
</evidence>
<dbReference type="STRING" id="44575.SAMN05216419_103216"/>
<dbReference type="GO" id="GO:0044781">
    <property type="term" value="P:bacterial-type flagellum organization"/>
    <property type="evidence" value="ECO:0007669"/>
    <property type="project" value="UniProtKB-KW"/>
</dbReference>
<accession>A0A1N6I6B0</accession>
<dbReference type="EMBL" id="FSRO01000001">
    <property type="protein sequence ID" value="SIO27541.1"/>
    <property type="molecule type" value="Genomic_DNA"/>
</dbReference>
<dbReference type="InterPro" id="IPR008622">
    <property type="entry name" value="FliT"/>
</dbReference>
<dbReference type="eggNOG" id="ENOG5032ZWZ">
    <property type="taxonomic scope" value="Bacteria"/>
</dbReference>
<gene>
    <name evidence="6" type="ORF">SAMN02743940_1570</name>
</gene>
<keyword evidence="6" id="KW-0966">Cell projection</keyword>
<dbReference type="Gene3D" id="1.20.58.380">
    <property type="entry name" value="Flagellar protein flit"/>
    <property type="match status" value="1"/>
</dbReference>
<keyword evidence="3" id="KW-1005">Bacterial flagellum biogenesis</keyword>
<keyword evidence="7" id="KW-1185">Reference proteome</keyword>
<evidence type="ECO:0000313" key="7">
    <source>
        <dbReference type="Proteomes" id="UP000185062"/>
    </source>
</evidence>
<evidence type="ECO:0000256" key="3">
    <source>
        <dbReference type="ARBA" id="ARBA00022795"/>
    </source>
</evidence>
<protein>
    <recommendedName>
        <fullName evidence="5">Flagellar protein FliT</fullName>
    </recommendedName>
</protein>
<proteinExistence type="predicted"/>
<name>A0A1N6I6B0_9PROT</name>
<keyword evidence="4" id="KW-0143">Chaperone</keyword>
<evidence type="ECO:0000256" key="2">
    <source>
        <dbReference type="ARBA" id="ARBA00022490"/>
    </source>
</evidence>
<organism evidence="6 7">
    <name type="scientific">Nitrosomonas cryotolerans ATCC 49181</name>
    <dbReference type="NCBI Taxonomy" id="1131553"/>
    <lineage>
        <taxon>Bacteria</taxon>
        <taxon>Pseudomonadati</taxon>
        <taxon>Pseudomonadota</taxon>
        <taxon>Betaproteobacteria</taxon>
        <taxon>Nitrosomonadales</taxon>
        <taxon>Nitrosomonadaceae</taxon>
        <taxon>Nitrosomonas</taxon>
    </lineage>
</organism>
<evidence type="ECO:0000256" key="5">
    <source>
        <dbReference type="ARBA" id="ARBA00093797"/>
    </source>
</evidence>
<comment type="subcellular location">
    <subcellularLocation>
        <location evidence="1">Cytoplasm</location>
        <location evidence="1">Cytosol</location>
    </subcellularLocation>
</comment>
<sequence length="112" mass="13077">MLDDAQEITTYEAMLVITNQMLAAAQNSEWDKLVILEQECKALTDKLVQHSSQNILSHELQQRKIRIIHQVLADDAQIRMITEPWMEKLRSILNTAEHKRNLQQAYQPDHNT</sequence>
<evidence type="ECO:0000256" key="4">
    <source>
        <dbReference type="ARBA" id="ARBA00023186"/>
    </source>
</evidence>
<dbReference type="RefSeq" id="WP_028461792.1">
    <property type="nucleotide sequence ID" value="NZ_FSRO01000001.1"/>
</dbReference>
<keyword evidence="2" id="KW-0963">Cytoplasm</keyword>
<keyword evidence="6" id="KW-0969">Cilium</keyword>
<evidence type="ECO:0000313" key="6">
    <source>
        <dbReference type="EMBL" id="SIO27541.1"/>
    </source>
</evidence>